<keyword evidence="1" id="KW-0614">Plasmid</keyword>
<name>K9VSL0_9CYAN</name>
<dbReference type="InterPro" id="IPR036922">
    <property type="entry name" value="Rieske_2Fe-2S_sf"/>
</dbReference>
<dbReference type="OrthoDB" id="9800167at2"/>
<keyword evidence="2" id="KW-1185">Reference proteome</keyword>
<proteinExistence type="predicted"/>
<dbReference type="SUPFAM" id="SSF50022">
    <property type="entry name" value="ISP domain"/>
    <property type="match status" value="1"/>
</dbReference>
<dbReference type="Proteomes" id="UP000010478">
    <property type="component" value="Plasmid pOSC7112.01"/>
</dbReference>
<geneLocation type="plasmid" evidence="1 2">
    <name>pOSC7112.01</name>
</geneLocation>
<evidence type="ECO:0000313" key="2">
    <source>
        <dbReference type="Proteomes" id="UP000010478"/>
    </source>
</evidence>
<gene>
    <name evidence="1" type="ORF">Osc7112_6397</name>
</gene>
<dbReference type="KEGG" id="oni:Osc7112_6397"/>
<evidence type="ECO:0000313" key="1">
    <source>
        <dbReference type="EMBL" id="AFZ10549.1"/>
    </source>
</evidence>
<dbReference type="RefSeq" id="WP_015211721.1">
    <property type="nucleotide sequence ID" value="NC_019763.1"/>
</dbReference>
<organism evidence="1 2">
    <name type="scientific">Phormidium nigroviride PCC 7112</name>
    <dbReference type="NCBI Taxonomy" id="179408"/>
    <lineage>
        <taxon>Bacteria</taxon>
        <taxon>Bacillati</taxon>
        <taxon>Cyanobacteriota</taxon>
        <taxon>Cyanophyceae</taxon>
        <taxon>Oscillatoriophycideae</taxon>
        <taxon>Oscillatoriales</taxon>
        <taxon>Oscillatoriaceae</taxon>
        <taxon>Phormidium</taxon>
    </lineage>
</organism>
<reference evidence="1 2" key="1">
    <citation type="submission" date="2012-05" db="EMBL/GenBank/DDBJ databases">
        <title>Finished plasmid 1 of genome of Oscillatoria sp. PCC 7112.</title>
        <authorList>
            <consortium name="US DOE Joint Genome Institute"/>
            <person name="Gugger M."/>
            <person name="Coursin T."/>
            <person name="Rippka R."/>
            <person name="Tandeau De Marsac N."/>
            <person name="Huntemann M."/>
            <person name="Wei C.-L."/>
            <person name="Han J."/>
            <person name="Detter J.C."/>
            <person name="Han C."/>
            <person name="Tapia R."/>
            <person name="Davenport K."/>
            <person name="Daligault H."/>
            <person name="Erkkila T."/>
            <person name="Gu W."/>
            <person name="Munk A.C.C."/>
            <person name="Teshima H."/>
            <person name="Xu Y."/>
            <person name="Chain P."/>
            <person name="Chen A."/>
            <person name="Krypides N."/>
            <person name="Mavromatis K."/>
            <person name="Markowitz V."/>
            <person name="Szeto E."/>
            <person name="Ivanova N."/>
            <person name="Mikhailova N."/>
            <person name="Ovchinnikova G."/>
            <person name="Pagani I."/>
            <person name="Pati A."/>
            <person name="Goodwin L."/>
            <person name="Peters L."/>
            <person name="Pitluck S."/>
            <person name="Woyke T."/>
            <person name="Kerfeld C."/>
        </authorList>
    </citation>
    <scope>NUCLEOTIDE SEQUENCE [LARGE SCALE GENOMIC DNA]</scope>
    <source>
        <strain evidence="1 2">PCC 7112</strain>
        <plasmid evidence="1 2">pOSC7112.01</plasmid>
    </source>
</reference>
<sequence>MTKNPAYFRNKNKTQNQVVAIGERALVQCVKSWCPPSWESRFPGKIIPFWIPILPERPHSDAEILKFEPLHYHFDFRFWHDRLINLFFTDGETAEDWQARVQLACEVIEIKQVVRLCYRNIPILSADYNFLPRLEEAYSNCSLLPGNICPHKGYKLLPNTKHPNLGTCPGHGLAFNFKTGQLCRRKEFTQLHFS</sequence>
<dbReference type="EMBL" id="CP003615">
    <property type="protein sequence ID" value="AFZ10549.1"/>
    <property type="molecule type" value="Genomic_DNA"/>
</dbReference>
<accession>K9VSL0</accession>
<protein>
    <submittedName>
        <fullName evidence="1">Uncharacterized protein</fullName>
    </submittedName>
</protein>
<dbReference type="HOGENOM" id="CLU_1401258_0_0_3"/>
<dbReference type="GO" id="GO:0051537">
    <property type="term" value="F:2 iron, 2 sulfur cluster binding"/>
    <property type="evidence" value="ECO:0007669"/>
    <property type="project" value="InterPro"/>
</dbReference>
<dbReference type="AlphaFoldDB" id="K9VSL0"/>